<dbReference type="GO" id="GO:0022857">
    <property type="term" value="F:transmembrane transporter activity"/>
    <property type="evidence" value="ECO:0007669"/>
    <property type="project" value="InterPro"/>
</dbReference>
<feature type="transmembrane region" description="Helical" evidence="8">
    <location>
        <begin position="161"/>
        <end position="186"/>
    </location>
</feature>
<feature type="transmembrane region" description="Helical" evidence="8">
    <location>
        <begin position="94"/>
        <end position="116"/>
    </location>
</feature>
<dbReference type="RefSeq" id="WP_126021858.1">
    <property type="nucleotide sequence ID" value="NZ_RXFT01000004.1"/>
</dbReference>
<keyword evidence="7 8" id="KW-0472">Membrane</keyword>
<dbReference type="CDD" id="cd06579">
    <property type="entry name" value="TM_PBP1_transp_AraH_like"/>
    <property type="match status" value="1"/>
</dbReference>
<dbReference type="GO" id="GO:0005886">
    <property type="term" value="C:plasma membrane"/>
    <property type="evidence" value="ECO:0007669"/>
    <property type="project" value="UniProtKB-SubCell"/>
</dbReference>
<dbReference type="InterPro" id="IPR001851">
    <property type="entry name" value="ABC_transp_permease"/>
</dbReference>
<evidence type="ECO:0000256" key="1">
    <source>
        <dbReference type="ARBA" id="ARBA00004651"/>
    </source>
</evidence>
<dbReference type="PROSITE" id="PS51257">
    <property type="entry name" value="PROKAR_LIPOPROTEIN"/>
    <property type="match status" value="1"/>
</dbReference>
<gene>
    <name evidence="9" type="ORF">EJP67_11605</name>
</gene>
<dbReference type="AlphaFoldDB" id="A0A3S0Z357"/>
<feature type="transmembrane region" description="Helical" evidence="8">
    <location>
        <begin position="215"/>
        <end position="236"/>
    </location>
</feature>
<dbReference type="EMBL" id="RXFT01000004">
    <property type="protein sequence ID" value="RUR67699.1"/>
    <property type="molecule type" value="Genomic_DNA"/>
</dbReference>
<evidence type="ECO:0000313" key="9">
    <source>
        <dbReference type="EMBL" id="RUR67699.1"/>
    </source>
</evidence>
<reference evidence="9 10" key="1">
    <citation type="submission" date="2018-12" db="EMBL/GenBank/DDBJ databases">
        <title>The genome sequences of Variovorax guangxiensis DSM 27352.</title>
        <authorList>
            <person name="Gao J."/>
            <person name="Sun J."/>
        </authorList>
    </citation>
    <scope>NUCLEOTIDE SEQUENCE [LARGE SCALE GENOMIC DNA]</scope>
    <source>
        <strain evidence="9 10">DSM 27352</strain>
    </source>
</reference>
<keyword evidence="4" id="KW-0997">Cell inner membrane</keyword>
<feature type="transmembrane region" description="Helical" evidence="8">
    <location>
        <begin position="288"/>
        <end position="312"/>
    </location>
</feature>
<keyword evidence="6 8" id="KW-1133">Transmembrane helix</keyword>
<feature type="transmembrane region" description="Helical" evidence="8">
    <location>
        <begin position="256"/>
        <end position="281"/>
    </location>
</feature>
<accession>A0A3S0Z357</accession>
<evidence type="ECO:0000256" key="4">
    <source>
        <dbReference type="ARBA" id="ARBA00022519"/>
    </source>
</evidence>
<evidence type="ECO:0000256" key="2">
    <source>
        <dbReference type="ARBA" id="ARBA00022448"/>
    </source>
</evidence>
<proteinExistence type="predicted"/>
<organism evidence="9 10">
    <name type="scientific">Variovorax guangxiensis</name>
    <dbReference type="NCBI Taxonomy" id="1775474"/>
    <lineage>
        <taxon>Bacteria</taxon>
        <taxon>Pseudomonadati</taxon>
        <taxon>Pseudomonadota</taxon>
        <taxon>Betaproteobacteria</taxon>
        <taxon>Burkholderiales</taxon>
        <taxon>Comamonadaceae</taxon>
        <taxon>Variovorax</taxon>
    </lineage>
</organism>
<keyword evidence="3" id="KW-1003">Cell membrane</keyword>
<keyword evidence="2" id="KW-0813">Transport</keyword>
<evidence type="ECO:0000256" key="7">
    <source>
        <dbReference type="ARBA" id="ARBA00023136"/>
    </source>
</evidence>
<feature type="transmembrane region" description="Helical" evidence="8">
    <location>
        <begin position="123"/>
        <end position="141"/>
    </location>
</feature>
<evidence type="ECO:0000256" key="6">
    <source>
        <dbReference type="ARBA" id="ARBA00022989"/>
    </source>
</evidence>
<keyword evidence="5 8" id="KW-0812">Transmembrane</keyword>
<dbReference type="PANTHER" id="PTHR32196:SF21">
    <property type="entry name" value="ABC TRANSPORTER PERMEASE PROTEIN YPHD-RELATED"/>
    <property type="match status" value="1"/>
</dbReference>
<feature type="transmembrane region" description="Helical" evidence="8">
    <location>
        <begin position="51"/>
        <end position="82"/>
    </location>
</feature>
<protein>
    <submittedName>
        <fullName evidence="9">ABC transporter permease</fullName>
    </submittedName>
</protein>
<dbReference type="PANTHER" id="PTHR32196">
    <property type="entry name" value="ABC TRANSPORTER PERMEASE PROTEIN YPHD-RELATED-RELATED"/>
    <property type="match status" value="1"/>
</dbReference>
<evidence type="ECO:0000256" key="5">
    <source>
        <dbReference type="ARBA" id="ARBA00022692"/>
    </source>
</evidence>
<evidence type="ECO:0000313" key="10">
    <source>
        <dbReference type="Proteomes" id="UP000281118"/>
    </source>
</evidence>
<name>A0A3S0Z357_9BURK</name>
<sequence length="321" mass="32993">MAKSASATHHIPWGALGPWLALLGACIFFATQSDRFLTGGNLSLILQQVMVVGVIAIGQTLVILTAGIDLSCGMVMALGGIIMSKFATELGLPAPVAILCGIGVTTLFGLLNGLLVTRIKLPPFIVTLGTLNIAFAITQLYSSSQTITDLPGGLTGLGTTFTIGGAEVAWGSVLMVVLYFLAWFVLRETAAGRHVYAVGNNAEATRLVGIPTQRVLLGVYVMAGVLYGIASLLSVARTGVGDPNAGQTENLDAITAVVLGGTSLFGGRGIVLGSLIGVLIVGVFRNGLTLMGVSSIYQVLVTGILVILAVAADQLSRKGAR</sequence>
<evidence type="ECO:0000256" key="8">
    <source>
        <dbReference type="SAM" id="Phobius"/>
    </source>
</evidence>
<comment type="caution">
    <text evidence="9">The sequence shown here is derived from an EMBL/GenBank/DDBJ whole genome shotgun (WGS) entry which is preliminary data.</text>
</comment>
<comment type="subcellular location">
    <subcellularLocation>
        <location evidence="1">Cell membrane</location>
        <topology evidence="1">Multi-pass membrane protein</topology>
    </subcellularLocation>
</comment>
<dbReference type="Pfam" id="PF02653">
    <property type="entry name" value="BPD_transp_2"/>
    <property type="match status" value="1"/>
</dbReference>
<dbReference type="OrthoDB" id="9799990at2"/>
<evidence type="ECO:0000256" key="3">
    <source>
        <dbReference type="ARBA" id="ARBA00022475"/>
    </source>
</evidence>
<feature type="transmembrane region" description="Helical" evidence="8">
    <location>
        <begin position="12"/>
        <end position="30"/>
    </location>
</feature>
<dbReference type="Proteomes" id="UP000281118">
    <property type="component" value="Unassembled WGS sequence"/>
</dbReference>